<feature type="domain" description="Methyl-accepting transducer" evidence="7">
    <location>
        <begin position="285"/>
        <end position="514"/>
    </location>
</feature>
<dbReference type="GO" id="GO:0006935">
    <property type="term" value="P:chemotaxis"/>
    <property type="evidence" value="ECO:0007669"/>
    <property type="project" value="UniProtKB-KW"/>
</dbReference>
<keyword evidence="10" id="KW-1185">Reference proteome</keyword>
<dbReference type="InterPro" id="IPR051310">
    <property type="entry name" value="MCP_chemotaxis"/>
</dbReference>
<evidence type="ECO:0000256" key="3">
    <source>
        <dbReference type="ARBA" id="ARBA00029447"/>
    </source>
</evidence>
<evidence type="ECO:0000256" key="4">
    <source>
        <dbReference type="PROSITE-ProRule" id="PRU00284"/>
    </source>
</evidence>
<dbReference type="Gene3D" id="6.10.340.10">
    <property type="match status" value="1"/>
</dbReference>
<evidence type="ECO:0000313" key="9">
    <source>
        <dbReference type="EMBL" id="ERP39200.1"/>
    </source>
</evidence>
<feature type="region of interest" description="Disordered" evidence="5">
    <location>
        <begin position="329"/>
        <end position="357"/>
    </location>
</feature>
<dbReference type="Pfam" id="PF00672">
    <property type="entry name" value="HAMP"/>
    <property type="match status" value="1"/>
</dbReference>
<dbReference type="EMBL" id="ASJR01000002">
    <property type="protein sequence ID" value="ERP39200.1"/>
    <property type="molecule type" value="Genomic_DNA"/>
</dbReference>
<organism evidence="9 10">
    <name type="scientific">Chitinivibrio alkaliphilus ACht1</name>
    <dbReference type="NCBI Taxonomy" id="1313304"/>
    <lineage>
        <taxon>Bacteria</taxon>
        <taxon>Pseudomonadati</taxon>
        <taxon>Fibrobacterota</taxon>
        <taxon>Chitinivibrionia</taxon>
        <taxon>Chitinivibrionales</taxon>
        <taxon>Chitinivibrionaceae</taxon>
        <taxon>Chitinivibrio</taxon>
    </lineage>
</organism>
<dbReference type="PROSITE" id="PS50885">
    <property type="entry name" value="HAMP"/>
    <property type="match status" value="1"/>
</dbReference>
<dbReference type="PANTHER" id="PTHR43531:SF11">
    <property type="entry name" value="METHYL-ACCEPTING CHEMOTAXIS PROTEIN 3"/>
    <property type="match status" value="1"/>
</dbReference>
<keyword evidence="2" id="KW-0145">Chemotaxis</keyword>
<dbReference type="AlphaFoldDB" id="U7D8B5"/>
<accession>U7D8B5</accession>
<dbReference type="SMART" id="SM00283">
    <property type="entry name" value="MA"/>
    <property type="match status" value="1"/>
</dbReference>
<keyword evidence="4" id="KW-0807">Transducer</keyword>
<dbReference type="FunFam" id="1.10.287.950:FF:000001">
    <property type="entry name" value="Methyl-accepting chemotaxis sensory transducer"/>
    <property type="match status" value="1"/>
</dbReference>
<dbReference type="Proteomes" id="UP000017148">
    <property type="component" value="Unassembled WGS sequence"/>
</dbReference>
<dbReference type="GO" id="GO:0004888">
    <property type="term" value="F:transmembrane signaling receptor activity"/>
    <property type="evidence" value="ECO:0007669"/>
    <property type="project" value="InterPro"/>
</dbReference>
<dbReference type="Pfam" id="PF00015">
    <property type="entry name" value="MCPsignal"/>
    <property type="match status" value="1"/>
</dbReference>
<keyword evidence="6" id="KW-1133">Transmembrane helix</keyword>
<dbReference type="InterPro" id="IPR004089">
    <property type="entry name" value="MCPsignal_dom"/>
</dbReference>
<evidence type="ECO:0000256" key="5">
    <source>
        <dbReference type="SAM" id="MobiDB-lite"/>
    </source>
</evidence>
<evidence type="ECO:0000256" key="6">
    <source>
        <dbReference type="SAM" id="Phobius"/>
    </source>
</evidence>
<comment type="caution">
    <text evidence="9">The sequence shown here is derived from an EMBL/GenBank/DDBJ whole genome shotgun (WGS) entry which is preliminary data.</text>
</comment>
<feature type="compositionally biased region" description="Polar residues" evidence="5">
    <location>
        <begin position="347"/>
        <end position="357"/>
    </location>
</feature>
<dbReference type="GO" id="GO:0005886">
    <property type="term" value="C:plasma membrane"/>
    <property type="evidence" value="ECO:0007669"/>
    <property type="project" value="TreeGrafter"/>
</dbReference>
<feature type="domain" description="HAMP" evidence="8">
    <location>
        <begin position="188"/>
        <end position="241"/>
    </location>
</feature>
<name>U7D8B5_9BACT</name>
<dbReference type="Gene3D" id="1.10.287.950">
    <property type="entry name" value="Methyl-accepting chemotaxis protein"/>
    <property type="match status" value="1"/>
</dbReference>
<feature type="transmembrane region" description="Helical" evidence="6">
    <location>
        <begin position="167"/>
        <end position="186"/>
    </location>
</feature>
<dbReference type="CDD" id="cd11386">
    <property type="entry name" value="MCP_signal"/>
    <property type="match status" value="1"/>
</dbReference>
<dbReference type="SMART" id="SM00304">
    <property type="entry name" value="HAMP"/>
    <property type="match status" value="1"/>
</dbReference>
<dbReference type="PANTHER" id="PTHR43531">
    <property type="entry name" value="PROTEIN ICFG"/>
    <property type="match status" value="1"/>
</dbReference>
<proteinExistence type="inferred from homology"/>
<gene>
    <name evidence="9" type="ORF">CALK_0370</name>
</gene>
<evidence type="ECO:0000313" key="10">
    <source>
        <dbReference type="Proteomes" id="UP000017148"/>
    </source>
</evidence>
<comment type="similarity">
    <text evidence="3">Belongs to the methyl-accepting chemotaxis (MCP) protein family.</text>
</comment>
<reference evidence="9 10" key="1">
    <citation type="journal article" date="2013" name="Environ. Microbiol.">
        <title>Genome analysis of Chitinivibrio alkaliphilus gen. nov., sp. nov., a novel extremely haloalkaliphilic anaerobic chitinolytic bacterium from the candidate phylum Termite Group 3.</title>
        <authorList>
            <person name="Sorokin D.Y."/>
            <person name="Gumerov V.M."/>
            <person name="Rakitin A.L."/>
            <person name="Beletsky A.V."/>
            <person name="Damste J.S."/>
            <person name="Muyzer G."/>
            <person name="Mardanov A.V."/>
            <person name="Ravin N.V."/>
        </authorList>
    </citation>
    <scope>NUCLEOTIDE SEQUENCE [LARGE SCALE GENOMIC DNA]</scope>
    <source>
        <strain evidence="9 10">ACht1</strain>
    </source>
</reference>
<protein>
    <submittedName>
        <fullName evidence="9">Methyl-accepting chemotaxis sensory transducer</fullName>
    </submittedName>
</protein>
<dbReference type="eggNOG" id="COG0840">
    <property type="taxonomic scope" value="Bacteria"/>
</dbReference>
<feature type="compositionally biased region" description="Basic and acidic residues" evidence="5">
    <location>
        <begin position="334"/>
        <end position="346"/>
    </location>
</feature>
<dbReference type="InterPro" id="IPR004090">
    <property type="entry name" value="Chemotax_Me-accpt_rcpt"/>
</dbReference>
<evidence type="ECO:0000259" key="8">
    <source>
        <dbReference type="PROSITE" id="PS50885"/>
    </source>
</evidence>
<evidence type="ECO:0000259" key="7">
    <source>
        <dbReference type="PROSITE" id="PS50111"/>
    </source>
</evidence>
<evidence type="ECO:0000256" key="2">
    <source>
        <dbReference type="ARBA" id="ARBA00022500"/>
    </source>
</evidence>
<keyword evidence="6" id="KW-0812">Transmembrane</keyword>
<dbReference type="PROSITE" id="PS50111">
    <property type="entry name" value="CHEMOTAXIS_TRANSDUC_2"/>
    <property type="match status" value="1"/>
</dbReference>
<dbReference type="STRING" id="1313304.CALK_0370"/>
<dbReference type="GO" id="GO:0007165">
    <property type="term" value="P:signal transduction"/>
    <property type="evidence" value="ECO:0007669"/>
    <property type="project" value="UniProtKB-KW"/>
</dbReference>
<evidence type="ECO:0000256" key="1">
    <source>
        <dbReference type="ARBA" id="ARBA00004370"/>
    </source>
</evidence>
<comment type="subcellular location">
    <subcellularLocation>
        <location evidence="1">Membrane</location>
    </subcellularLocation>
</comment>
<keyword evidence="6" id="KW-0472">Membrane</keyword>
<sequence length="533" mass="58415">MEQYTDIRDAVENINGVLDEYVDQTSHDVPVYLKELSDSYKKTAHRGYSYEEENLEQILLYLVLEKGDEYIAYMQESFIPAVEEHHDILNMMVSAQLGYEYNQEELSPLLNRSEIALGREGRREHRKRIALLRPLEKLIERRLDISSQRVENSIFYSSVFLEYGRGGFLAVMLIIPFLAVLTIRFVSRSIIQRIALLSTSIDSISGGDIAVSIDDSGKKDEIGIMISSVKAMQAALQEKSRCIEALSAGDWSVSAPFASQDDRVSKSLETLIQSMRALFEDIQSSADTVQSGSAQISEASQDLSEGATNSAANIEEINSSITEIGSQAKTNAENGEKARSIAEDTNTKAQEGSSWMNDMVSSMEEIEISSEKIRKVTKIIEDIAFQTNLLALNAAVEAARAGQHGKGFAVVAEEVRSLASRSGKAARETRELIESSGEKVRGGSEIAEKTSTMLDEIVTGVGELSQVIGKISEASKEQSTGVEEIGASLHDVDDIVQQNAASSEETASAAQELSSQAEELKALVGKFILRRGE</sequence>
<dbReference type="InterPro" id="IPR003660">
    <property type="entry name" value="HAMP_dom"/>
</dbReference>
<dbReference type="PRINTS" id="PR00260">
    <property type="entry name" value="CHEMTRNSDUCR"/>
</dbReference>
<dbReference type="SUPFAM" id="SSF58104">
    <property type="entry name" value="Methyl-accepting chemotaxis protein (MCP) signaling domain"/>
    <property type="match status" value="1"/>
</dbReference>